<feature type="compositionally biased region" description="Polar residues" evidence="1">
    <location>
        <begin position="171"/>
        <end position="194"/>
    </location>
</feature>
<reference evidence="2 3" key="1">
    <citation type="journal article" date="2017" name="Curr. Biol.">
        <title>The Evolution of Venom by Co-option of Single-Copy Genes.</title>
        <authorList>
            <person name="Martinson E.O."/>
            <person name="Mrinalini"/>
            <person name="Kelkar Y.D."/>
            <person name="Chang C.H."/>
            <person name="Werren J.H."/>
        </authorList>
    </citation>
    <scope>NUCLEOTIDE SEQUENCE [LARGE SCALE GENOMIC DNA]</scope>
    <source>
        <strain evidence="2 3">Alberta</strain>
        <tissue evidence="2">Whole body</tissue>
    </source>
</reference>
<dbReference type="Proteomes" id="UP000215335">
    <property type="component" value="Unassembled WGS sequence"/>
</dbReference>
<dbReference type="OrthoDB" id="6479716at2759"/>
<protein>
    <submittedName>
        <fullName evidence="2">Uncharacterized protein</fullName>
    </submittedName>
</protein>
<dbReference type="EMBL" id="NNAY01002068">
    <property type="protein sequence ID" value="OXU22169.1"/>
    <property type="molecule type" value="Genomic_DNA"/>
</dbReference>
<evidence type="ECO:0000313" key="3">
    <source>
        <dbReference type="Proteomes" id="UP000215335"/>
    </source>
</evidence>
<sequence>MSVYSLDSLENERTPTLKIPDTLELCAGAEASGSPEAAGLSICGDSSSRLLDAGAEENVSRDDRSELSFYRRLLDEAEAEAYQRRTSRDATCFRPYTIEDYRIIRATSAKLDRSLGPDRDDVCAKSVATAQGPQSRRALEITEEPSSSFDVSKPAAIPSCRLNRQVVKRSCSTGTGPPRRCNQSANASSITRTRLQPGKSKEGGKVEASLQALRTRHFNEKRMIDQLVARAMLLRA</sequence>
<keyword evidence="3" id="KW-1185">Reference proteome</keyword>
<evidence type="ECO:0000313" key="2">
    <source>
        <dbReference type="EMBL" id="OXU22169.1"/>
    </source>
</evidence>
<comment type="caution">
    <text evidence="2">The sequence shown here is derived from an EMBL/GenBank/DDBJ whole genome shotgun (WGS) entry which is preliminary data.</text>
</comment>
<proteinExistence type="predicted"/>
<evidence type="ECO:0000256" key="1">
    <source>
        <dbReference type="SAM" id="MobiDB-lite"/>
    </source>
</evidence>
<accession>A0A232EUY3</accession>
<gene>
    <name evidence="2" type="ORF">TSAR_002625</name>
</gene>
<name>A0A232EUY3_9HYME</name>
<dbReference type="AlphaFoldDB" id="A0A232EUY3"/>
<organism evidence="2 3">
    <name type="scientific">Trichomalopsis sarcophagae</name>
    <dbReference type="NCBI Taxonomy" id="543379"/>
    <lineage>
        <taxon>Eukaryota</taxon>
        <taxon>Metazoa</taxon>
        <taxon>Ecdysozoa</taxon>
        <taxon>Arthropoda</taxon>
        <taxon>Hexapoda</taxon>
        <taxon>Insecta</taxon>
        <taxon>Pterygota</taxon>
        <taxon>Neoptera</taxon>
        <taxon>Endopterygota</taxon>
        <taxon>Hymenoptera</taxon>
        <taxon>Apocrita</taxon>
        <taxon>Proctotrupomorpha</taxon>
        <taxon>Chalcidoidea</taxon>
        <taxon>Pteromalidae</taxon>
        <taxon>Pteromalinae</taxon>
        <taxon>Trichomalopsis</taxon>
    </lineage>
</organism>
<feature type="region of interest" description="Disordered" evidence="1">
    <location>
        <begin position="171"/>
        <end position="205"/>
    </location>
</feature>